<dbReference type="PANTHER" id="PTHR43806">
    <property type="entry name" value="PEPTIDASE S8"/>
    <property type="match status" value="1"/>
</dbReference>
<evidence type="ECO:0000256" key="6">
    <source>
        <dbReference type="RuleBase" id="RU003355"/>
    </source>
</evidence>
<feature type="domain" description="Peptidase S8/S53" evidence="8">
    <location>
        <begin position="183"/>
        <end position="435"/>
    </location>
</feature>
<dbReference type="OrthoDB" id="27270at2157"/>
<dbReference type="InterPro" id="IPR000209">
    <property type="entry name" value="Peptidase_S8/S53_dom"/>
</dbReference>
<feature type="compositionally biased region" description="Polar residues" evidence="7">
    <location>
        <begin position="324"/>
        <end position="334"/>
    </location>
</feature>
<dbReference type="PROSITE" id="PS51892">
    <property type="entry name" value="SUBTILASE"/>
    <property type="match status" value="1"/>
</dbReference>
<comment type="caution">
    <text evidence="9">The sequence shown here is derived from an EMBL/GenBank/DDBJ whole genome shotgun (WGS) entry which is preliminary data.</text>
</comment>
<keyword evidence="2 5" id="KW-0645">Protease</keyword>
<proteinExistence type="inferred from homology"/>
<dbReference type="PATRIC" id="fig|1227484.4.peg.1540"/>
<evidence type="ECO:0000313" key="10">
    <source>
        <dbReference type="Proteomes" id="UP000011514"/>
    </source>
</evidence>
<name>M0E0S5_9EURY</name>
<feature type="region of interest" description="Disordered" evidence="7">
    <location>
        <begin position="324"/>
        <end position="347"/>
    </location>
</feature>
<keyword evidence="10" id="KW-1185">Reference proteome</keyword>
<reference evidence="9 10" key="1">
    <citation type="journal article" date="2014" name="PLoS Genet.">
        <title>Phylogenetically driven sequencing of extremely halophilic archaea reveals strategies for static and dynamic osmo-response.</title>
        <authorList>
            <person name="Becker E.A."/>
            <person name="Seitzer P.M."/>
            <person name="Tritt A."/>
            <person name="Larsen D."/>
            <person name="Krusor M."/>
            <person name="Yao A.I."/>
            <person name="Wu D."/>
            <person name="Madern D."/>
            <person name="Eisen J.A."/>
            <person name="Darling A.E."/>
            <person name="Facciotti M.T."/>
        </authorList>
    </citation>
    <scope>NUCLEOTIDE SEQUENCE [LARGE SCALE GENOMIC DNA]</scope>
    <source>
        <strain evidence="9 10">DSM 1137</strain>
    </source>
</reference>
<feature type="active site" description="Charge relay system" evidence="5">
    <location>
        <position position="192"/>
    </location>
</feature>
<dbReference type="PANTHER" id="PTHR43806:SF11">
    <property type="entry name" value="CEREVISIN-RELATED"/>
    <property type="match status" value="1"/>
</dbReference>
<dbReference type="Proteomes" id="UP000011514">
    <property type="component" value="Unassembled WGS sequence"/>
</dbReference>
<dbReference type="RefSeq" id="WP_004047776.1">
    <property type="nucleotide sequence ID" value="NZ_AOJE01000025.1"/>
</dbReference>
<dbReference type="InterPro" id="IPR050131">
    <property type="entry name" value="Peptidase_S8_subtilisin-like"/>
</dbReference>
<evidence type="ECO:0000256" key="4">
    <source>
        <dbReference type="ARBA" id="ARBA00022825"/>
    </source>
</evidence>
<protein>
    <submittedName>
        <fullName evidence="9">Peptidase S8 and S53 subtilisin kexin sedolisin</fullName>
    </submittedName>
</protein>
<evidence type="ECO:0000256" key="1">
    <source>
        <dbReference type="ARBA" id="ARBA00011073"/>
    </source>
</evidence>
<dbReference type="InterPro" id="IPR023827">
    <property type="entry name" value="Peptidase_S8_Asp-AS"/>
</dbReference>
<organism evidence="9 10">
    <name type="scientific">Halorubrum saccharovorum DSM 1137</name>
    <dbReference type="NCBI Taxonomy" id="1227484"/>
    <lineage>
        <taxon>Archaea</taxon>
        <taxon>Methanobacteriati</taxon>
        <taxon>Methanobacteriota</taxon>
        <taxon>Stenosarchaea group</taxon>
        <taxon>Halobacteria</taxon>
        <taxon>Halobacteriales</taxon>
        <taxon>Haloferacaceae</taxon>
        <taxon>Halorubrum</taxon>
    </lineage>
</organism>
<evidence type="ECO:0000256" key="7">
    <source>
        <dbReference type="SAM" id="MobiDB-lite"/>
    </source>
</evidence>
<dbReference type="GO" id="GO:0006508">
    <property type="term" value="P:proteolysis"/>
    <property type="evidence" value="ECO:0007669"/>
    <property type="project" value="UniProtKB-KW"/>
</dbReference>
<dbReference type="STRING" id="1227484.C471_07641"/>
<evidence type="ECO:0000313" key="9">
    <source>
        <dbReference type="EMBL" id="ELZ40638.1"/>
    </source>
</evidence>
<dbReference type="InterPro" id="IPR023828">
    <property type="entry name" value="Peptidase_S8_Ser-AS"/>
</dbReference>
<dbReference type="InterPro" id="IPR036852">
    <property type="entry name" value="Peptidase_S8/S53_dom_sf"/>
</dbReference>
<keyword evidence="3 5" id="KW-0378">Hydrolase</keyword>
<evidence type="ECO:0000256" key="5">
    <source>
        <dbReference type="PROSITE-ProRule" id="PRU01240"/>
    </source>
</evidence>
<dbReference type="AlphaFoldDB" id="M0E0S5"/>
<accession>M0E0S5</accession>
<dbReference type="PROSITE" id="PS00138">
    <property type="entry name" value="SUBTILASE_SER"/>
    <property type="match status" value="1"/>
</dbReference>
<dbReference type="PRINTS" id="PR00723">
    <property type="entry name" value="SUBTILISIN"/>
</dbReference>
<dbReference type="PROSITE" id="PS00136">
    <property type="entry name" value="SUBTILASE_ASP"/>
    <property type="match status" value="1"/>
</dbReference>
<dbReference type="SUPFAM" id="SSF52743">
    <property type="entry name" value="Subtilisin-like"/>
    <property type="match status" value="1"/>
</dbReference>
<gene>
    <name evidence="9" type="ORF">C471_07641</name>
</gene>
<comment type="similarity">
    <text evidence="1 5 6">Belongs to the peptidase S8 family.</text>
</comment>
<feature type="active site" description="Charge relay system" evidence="5">
    <location>
        <position position="400"/>
    </location>
</feature>
<evidence type="ECO:0000259" key="8">
    <source>
        <dbReference type="Pfam" id="PF00082"/>
    </source>
</evidence>
<dbReference type="Gene3D" id="3.40.50.200">
    <property type="entry name" value="Peptidase S8/S53 domain"/>
    <property type="match status" value="1"/>
</dbReference>
<sequence length="501" mass="51547">MKGGGSVAAGAPFLLPTSMSESVFAPGVEARTTLFGGFDADGVPAGVNSDPKWVVSTGDTAEVTDWADGHDRRLIRSTDTEGGRVVVSAPAEEIGAASSLWSSGLVQAVDVDRVDVVREFAVDPVESLTQSVSDVPTPPGDWMVSALPEYEINRGVAVGEDVEPASMSAVKDVLNVPDTTATGEGITVAVLDTGVNYDSSLYGSRIVAGRNVLEETDIDPSTDDYSATQNTNLHGDWVASAVASSTTGIAPDADVIPVKVLGDDGSGDTEFILDGIQYAANQGADILVMSLGTPMRTPDVEDELTRVMSEEGVTGAFVAAGNSRPSTRYVSSPASEPDTITVGATTTDSPTDAMSAYFSCVGDRPETGAGVDVAAPGMQIRTDVADSTGTVTSKELSGTSMAAPIAAGVGALMLSSNSEVVGDPVLFRKSMRDAAVPVPAASESEVGAGMVDASLAESLGESENKQMDVQDDLAAYRGATNKLLPKVWGATGREFPKDFSQ</sequence>
<dbReference type="Pfam" id="PF00082">
    <property type="entry name" value="Peptidase_S8"/>
    <property type="match status" value="1"/>
</dbReference>
<dbReference type="EMBL" id="AOJE01000025">
    <property type="protein sequence ID" value="ELZ40638.1"/>
    <property type="molecule type" value="Genomic_DNA"/>
</dbReference>
<feature type="active site" description="Charge relay system" evidence="5">
    <location>
        <position position="234"/>
    </location>
</feature>
<dbReference type="GO" id="GO:0004252">
    <property type="term" value="F:serine-type endopeptidase activity"/>
    <property type="evidence" value="ECO:0007669"/>
    <property type="project" value="UniProtKB-UniRule"/>
</dbReference>
<dbReference type="eggNOG" id="arCOG00702">
    <property type="taxonomic scope" value="Archaea"/>
</dbReference>
<keyword evidence="4 5" id="KW-0720">Serine protease</keyword>
<dbReference type="InterPro" id="IPR015500">
    <property type="entry name" value="Peptidase_S8_subtilisin-rel"/>
</dbReference>
<evidence type="ECO:0000256" key="3">
    <source>
        <dbReference type="ARBA" id="ARBA00022801"/>
    </source>
</evidence>
<evidence type="ECO:0000256" key="2">
    <source>
        <dbReference type="ARBA" id="ARBA00022670"/>
    </source>
</evidence>